<dbReference type="PATRIC" id="fig|907348.3.peg.2802"/>
<dbReference type="SUPFAM" id="SSF55874">
    <property type="entry name" value="ATPase domain of HSP90 chaperone/DNA topoisomerase II/histidine kinase"/>
    <property type="match status" value="1"/>
</dbReference>
<dbReference type="CDD" id="cd00082">
    <property type="entry name" value="HisKA"/>
    <property type="match status" value="1"/>
</dbReference>
<evidence type="ECO:0000313" key="11">
    <source>
        <dbReference type="EMBL" id="EIC00742.1"/>
    </source>
</evidence>
<dbReference type="PROSITE" id="PS50113">
    <property type="entry name" value="PAC"/>
    <property type="match status" value="1"/>
</dbReference>
<dbReference type="PANTHER" id="PTHR43065:SF10">
    <property type="entry name" value="PEROXIDE STRESS-ACTIVATED HISTIDINE KINASE MAK3"/>
    <property type="match status" value="1"/>
</dbReference>
<dbReference type="Pfam" id="PF13426">
    <property type="entry name" value="PAS_9"/>
    <property type="match status" value="1"/>
</dbReference>
<dbReference type="InterPro" id="IPR000700">
    <property type="entry name" value="PAS-assoc_C"/>
</dbReference>
<evidence type="ECO:0000256" key="7">
    <source>
        <dbReference type="ARBA" id="ARBA00022840"/>
    </source>
</evidence>
<dbReference type="Gene3D" id="3.30.450.20">
    <property type="entry name" value="PAS domain"/>
    <property type="match status" value="1"/>
</dbReference>
<dbReference type="AlphaFoldDB" id="H7EPA9"/>
<evidence type="ECO:0000256" key="4">
    <source>
        <dbReference type="ARBA" id="ARBA00022679"/>
    </source>
</evidence>
<dbReference type="Pfam" id="PF02518">
    <property type="entry name" value="HATPase_c"/>
    <property type="match status" value="1"/>
</dbReference>
<dbReference type="GO" id="GO:0005524">
    <property type="term" value="F:ATP binding"/>
    <property type="evidence" value="ECO:0007669"/>
    <property type="project" value="UniProtKB-KW"/>
</dbReference>
<evidence type="ECO:0000259" key="9">
    <source>
        <dbReference type="PROSITE" id="PS50109"/>
    </source>
</evidence>
<dbReference type="SUPFAM" id="SSF55785">
    <property type="entry name" value="PYP-like sensor domain (PAS domain)"/>
    <property type="match status" value="1"/>
</dbReference>
<feature type="domain" description="PAC" evidence="10">
    <location>
        <begin position="103"/>
        <end position="156"/>
    </location>
</feature>
<keyword evidence="8" id="KW-0902">Two-component regulatory system</keyword>
<evidence type="ECO:0000259" key="10">
    <source>
        <dbReference type="PROSITE" id="PS50113"/>
    </source>
</evidence>
<dbReference type="PROSITE" id="PS50109">
    <property type="entry name" value="HIS_KIN"/>
    <property type="match status" value="1"/>
</dbReference>
<dbReference type="PANTHER" id="PTHR43065">
    <property type="entry name" value="SENSOR HISTIDINE KINASE"/>
    <property type="match status" value="1"/>
</dbReference>
<dbReference type="InterPro" id="IPR035965">
    <property type="entry name" value="PAS-like_dom_sf"/>
</dbReference>
<evidence type="ECO:0000256" key="2">
    <source>
        <dbReference type="ARBA" id="ARBA00012438"/>
    </source>
</evidence>
<dbReference type="Gene3D" id="3.30.565.10">
    <property type="entry name" value="Histidine kinase-like ATPase, C-terminal domain"/>
    <property type="match status" value="1"/>
</dbReference>
<dbReference type="SMART" id="SM00388">
    <property type="entry name" value="HisKA"/>
    <property type="match status" value="1"/>
</dbReference>
<dbReference type="PRINTS" id="PR00344">
    <property type="entry name" value="BCTRLSENSOR"/>
</dbReference>
<feature type="domain" description="Histidine kinase" evidence="9">
    <location>
        <begin position="169"/>
        <end position="392"/>
    </location>
</feature>
<keyword evidence="7" id="KW-0067">ATP-binding</keyword>
<dbReference type="Gene3D" id="1.10.287.130">
    <property type="match status" value="1"/>
</dbReference>
<evidence type="ECO:0000256" key="8">
    <source>
        <dbReference type="ARBA" id="ARBA00023012"/>
    </source>
</evidence>
<keyword evidence="6 11" id="KW-0418">Kinase</keyword>
<sequence length="403" mass="44521">MAEISRRLARKLDKLTLPQVREVLEESCGKIDMMESVFQSVGTGLVIVDCQRNSFRVLMVNKAAERFVPFVQKMDGLPVWDCVTDKGVSTFLRDNIGSGRTNVSDEFTMTTPGGSVRFVVVSISPFITDARDGLIGSIVRIDDVTERRNQEILLHRMESLASLTNVAASVAHEIKNPLGAISIHIQLMQKAIRKKRAGDGMLPDPKFAEDYLDVVNSEIERLNKIVVDFLMAVRPLSVRMELSEPNALLSEFVSFFAPEFSASGIGVRTEFCEKCPRILLDGKLFREIFVNMAQNAISAINSRFPDGHGGLFGVSTTCDGDSFVVRFSDNGCGMDGETCARVFEPYFTTKADGTGLGMAMVYKIIKEFGGDIRVDSVQGEGTEFVVTLPVPQKDKRLLSYKAE</sequence>
<evidence type="ECO:0000256" key="1">
    <source>
        <dbReference type="ARBA" id="ARBA00000085"/>
    </source>
</evidence>
<evidence type="ECO:0000256" key="6">
    <source>
        <dbReference type="ARBA" id="ARBA00022777"/>
    </source>
</evidence>
<dbReference type="eggNOG" id="COG5000">
    <property type="taxonomic scope" value="Bacteria"/>
</dbReference>
<keyword evidence="4" id="KW-0808">Transferase</keyword>
<keyword evidence="5" id="KW-0547">Nucleotide-binding</keyword>
<dbReference type="OrthoDB" id="1931120at2"/>
<name>H7EPA9_9SPIR</name>
<reference evidence="11 12" key="1">
    <citation type="submission" date="2011-09" db="EMBL/GenBank/DDBJ databases">
        <title>The draft genome of Treponema saccharophilum DSM 2985.</title>
        <authorList>
            <consortium name="US DOE Joint Genome Institute (JGI-PGF)"/>
            <person name="Lucas S."/>
            <person name="Copeland A."/>
            <person name="Lapidus A."/>
            <person name="Glavina del Rio T."/>
            <person name="Dalin E."/>
            <person name="Tice H."/>
            <person name="Bruce D."/>
            <person name="Goodwin L."/>
            <person name="Pitluck S."/>
            <person name="Peters L."/>
            <person name="Kyrpides N."/>
            <person name="Mavromatis K."/>
            <person name="Ivanova N."/>
            <person name="Markowitz V."/>
            <person name="Cheng J.-F."/>
            <person name="Hugenholtz P."/>
            <person name="Woyke T."/>
            <person name="Wu D."/>
            <person name="Gronow S."/>
            <person name="Wellnitz S."/>
            <person name="Brambilla E."/>
            <person name="Klenk H.-P."/>
            <person name="Eisen J.A."/>
        </authorList>
    </citation>
    <scope>NUCLEOTIDE SEQUENCE [LARGE SCALE GENOMIC DNA]</scope>
    <source>
        <strain evidence="11 12">DSM 2985</strain>
    </source>
</reference>
<dbReference type="STRING" id="907348.TresaDRAFT_0215"/>
<organism evidence="11 12">
    <name type="scientific">Treponema saccharophilum DSM 2985</name>
    <dbReference type="NCBI Taxonomy" id="907348"/>
    <lineage>
        <taxon>Bacteria</taxon>
        <taxon>Pseudomonadati</taxon>
        <taxon>Spirochaetota</taxon>
        <taxon>Spirochaetia</taxon>
        <taxon>Spirochaetales</taxon>
        <taxon>Treponemataceae</taxon>
        <taxon>Treponema</taxon>
    </lineage>
</organism>
<evidence type="ECO:0000256" key="5">
    <source>
        <dbReference type="ARBA" id="ARBA00022741"/>
    </source>
</evidence>
<dbReference type="InterPro" id="IPR005467">
    <property type="entry name" value="His_kinase_dom"/>
</dbReference>
<keyword evidence="3" id="KW-0597">Phosphoprotein</keyword>
<dbReference type="InterPro" id="IPR000014">
    <property type="entry name" value="PAS"/>
</dbReference>
<protein>
    <recommendedName>
        <fullName evidence="2">histidine kinase</fullName>
        <ecNumber evidence="2">2.7.13.3</ecNumber>
    </recommendedName>
</protein>
<comment type="catalytic activity">
    <reaction evidence="1">
        <text>ATP + protein L-histidine = ADP + protein N-phospho-L-histidine.</text>
        <dbReference type="EC" id="2.7.13.3"/>
    </reaction>
</comment>
<dbReference type="EC" id="2.7.13.3" evidence="2"/>
<dbReference type="SMART" id="SM00387">
    <property type="entry name" value="HATPase_c"/>
    <property type="match status" value="1"/>
</dbReference>
<dbReference type="InterPro" id="IPR036890">
    <property type="entry name" value="HATPase_C_sf"/>
</dbReference>
<dbReference type="InterPro" id="IPR004358">
    <property type="entry name" value="Sig_transdc_His_kin-like_C"/>
</dbReference>
<dbReference type="RefSeq" id="WP_002706424.1">
    <property type="nucleotide sequence ID" value="NZ_AGRW01000054.1"/>
</dbReference>
<dbReference type="Pfam" id="PF00512">
    <property type="entry name" value="HisKA"/>
    <property type="match status" value="1"/>
</dbReference>
<proteinExistence type="predicted"/>
<dbReference type="InterPro" id="IPR036097">
    <property type="entry name" value="HisK_dim/P_sf"/>
</dbReference>
<dbReference type="InterPro" id="IPR003661">
    <property type="entry name" value="HisK_dim/P_dom"/>
</dbReference>
<dbReference type="SUPFAM" id="SSF47384">
    <property type="entry name" value="Homodimeric domain of signal transducing histidine kinase"/>
    <property type="match status" value="1"/>
</dbReference>
<gene>
    <name evidence="11" type="ORF">TresaDRAFT_0215</name>
</gene>
<dbReference type="EMBL" id="AGRW01000054">
    <property type="protein sequence ID" value="EIC00742.1"/>
    <property type="molecule type" value="Genomic_DNA"/>
</dbReference>
<evidence type="ECO:0000313" key="12">
    <source>
        <dbReference type="Proteomes" id="UP000003571"/>
    </source>
</evidence>
<dbReference type="Proteomes" id="UP000003571">
    <property type="component" value="Unassembled WGS sequence"/>
</dbReference>
<keyword evidence="12" id="KW-1185">Reference proteome</keyword>
<dbReference type="GO" id="GO:0000155">
    <property type="term" value="F:phosphorelay sensor kinase activity"/>
    <property type="evidence" value="ECO:0007669"/>
    <property type="project" value="InterPro"/>
</dbReference>
<dbReference type="InterPro" id="IPR003594">
    <property type="entry name" value="HATPase_dom"/>
</dbReference>
<accession>H7EPA9</accession>
<comment type="caution">
    <text evidence="11">The sequence shown here is derived from an EMBL/GenBank/DDBJ whole genome shotgun (WGS) entry which is preliminary data.</text>
</comment>
<evidence type="ECO:0000256" key="3">
    <source>
        <dbReference type="ARBA" id="ARBA00022553"/>
    </source>
</evidence>